<dbReference type="Proteomes" id="UP000318833">
    <property type="component" value="Unassembled WGS sequence"/>
</dbReference>
<evidence type="ECO:0000313" key="2">
    <source>
        <dbReference type="Proteomes" id="UP000318833"/>
    </source>
</evidence>
<dbReference type="PROSITE" id="PS51257">
    <property type="entry name" value="PROKAR_LIPOPROTEIN"/>
    <property type="match status" value="1"/>
</dbReference>
<protein>
    <submittedName>
        <fullName evidence="1">Uncharacterized protein</fullName>
    </submittedName>
</protein>
<dbReference type="InterPro" id="IPR045444">
    <property type="entry name" value="DUF6503"/>
</dbReference>
<organism evidence="1 2">
    <name type="scientific">Aquimarina algiphila</name>
    <dbReference type="NCBI Taxonomy" id="2047982"/>
    <lineage>
        <taxon>Bacteria</taxon>
        <taxon>Pseudomonadati</taxon>
        <taxon>Bacteroidota</taxon>
        <taxon>Flavobacteriia</taxon>
        <taxon>Flavobacteriales</taxon>
        <taxon>Flavobacteriaceae</taxon>
        <taxon>Aquimarina</taxon>
    </lineage>
</organism>
<dbReference type="EMBL" id="VLNR01000012">
    <property type="protein sequence ID" value="TSE09666.1"/>
    <property type="molecule type" value="Genomic_DNA"/>
</dbReference>
<accession>A0A554VMZ1</accession>
<proteinExistence type="predicted"/>
<dbReference type="Pfam" id="PF20113">
    <property type="entry name" value="DUF6503"/>
    <property type="match status" value="1"/>
</dbReference>
<dbReference type="RefSeq" id="WP_143916109.1">
    <property type="nucleotide sequence ID" value="NZ_CANMIK010000012.1"/>
</dbReference>
<sequence length="246" mass="28613">MLRKTKSIIYVLCIPIVLLSCKVKEESLSGQSIIEQSITKHDPNASWDTIDLKIHIQEPRLSNPGRYSIVSINNATNAFKLIRNRDTHLAEYSIDDKGNAQVALDGIKDIDKELIEKYRLNPKRNKGYQDFYRIMYGLPMSLTSETIESIGKVSIETFNKIDCFKIEIKLKEKLFSKHWYVFISKMDYELKGIEIIFPDDTTKGERLYFDGNIEIKNINIPRIRHWHEYSDNAYLGSDIIVKTIMD</sequence>
<name>A0A554VMZ1_9FLAO</name>
<keyword evidence="2" id="KW-1185">Reference proteome</keyword>
<dbReference type="AlphaFoldDB" id="A0A554VMZ1"/>
<dbReference type="OrthoDB" id="1489248at2"/>
<gene>
    <name evidence="1" type="ORF">FOF46_08120</name>
</gene>
<reference evidence="1 2" key="1">
    <citation type="submission" date="2019-07" db="EMBL/GenBank/DDBJ databases">
        <title>The draft genome sequence of Aquimarina algiphila M91.</title>
        <authorList>
            <person name="Meng X."/>
        </authorList>
    </citation>
    <scope>NUCLEOTIDE SEQUENCE [LARGE SCALE GENOMIC DNA]</scope>
    <source>
        <strain evidence="1 2">M91</strain>
    </source>
</reference>
<evidence type="ECO:0000313" key="1">
    <source>
        <dbReference type="EMBL" id="TSE09666.1"/>
    </source>
</evidence>
<comment type="caution">
    <text evidence="1">The sequence shown here is derived from an EMBL/GenBank/DDBJ whole genome shotgun (WGS) entry which is preliminary data.</text>
</comment>